<dbReference type="SUPFAM" id="SSF56672">
    <property type="entry name" value="DNA/RNA polymerases"/>
    <property type="match status" value="1"/>
</dbReference>
<dbReference type="PANTHER" id="PTHR10133:SF27">
    <property type="entry name" value="DNA POLYMERASE NU"/>
    <property type="match status" value="1"/>
</dbReference>
<dbReference type="GO" id="GO:0006302">
    <property type="term" value="P:double-strand break repair"/>
    <property type="evidence" value="ECO:0007669"/>
    <property type="project" value="TreeGrafter"/>
</dbReference>
<dbReference type="AlphaFoldDB" id="A0A0F8WNP5"/>
<feature type="domain" description="DNA-directed DNA polymerase family A palm" evidence="2">
    <location>
        <begin position="46"/>
        <end position="216"/>
    </location>
</feature>
<accession>A0A0F8WNP5</accession>
<dbReference type="GO" id="GO:0003677">
    <property type="term" value="F:DNA binding"/>
    <property type="evidence" value="ECO:0007669"/>
    <property type="project" value="InterPro"/>
</dbReference>
<dbReference type="GO" id="GO:0006261">
    <property type="term" value="P:DNA-templated DNA replication"/>
    <property type="evidence" value="ECO:0007669"/>
    <property type="project" value="InterPro"/>
</dbReference>
<sequence length="255" mass="28384">MLGTVIATVTWDTARQTADTLDGLKDAIQNAEIEEPAPAKVQGPDVATGDGLAMAYLAGAKNLIGALEEGGDIHQLTASQIYGVDYDDVTKDQRFMGKVCVHQMDYGATPHGMCRSLGITLKEAERIHREWFAWVPEMAEYHAHLAEQGDRKRKGINPFGIVRKFLGHYNPNDLFNWMGQSTAACVIRRAMLRLPEYLHLLVQVHDSLLFEHPSQTVDEATQLIEEAMVYPVEINGYSVTFPVTIKVGETWEEVS</sequence>
<dbReference type="InterPro" id="IPR001098">
    <property type="entry name" value="DNA-dir_DNA_pol_A_palm_dom"/>
</dbReference>
<dbReference type="GO" id="GO:0003887">
    <property type="term" value="F:DNA-directed DNA polymerase activity"/>
    <property type="evidence" value="ECO:0007669"/>
    <property type="project" value="InterPro"/>
</dbReference>
<dbReference type="PRINTS" id="PR00868">
    <property type="entry name" value="DNAPOLI"/>
</dbReference>
<dbReference type="InterPro" id="IPR002298">
    <property type="entry name" value="DNA_polymerase_A"/>
</dbReference>
<organism evidence="3">
    <name type="scientific">marine sediment metagenome</name>
    <dbReference type="NCBI Taxonomy" id="412755"/>
    <lineage>
        <taxon>unclassified sequences</taxon>
        <taxon>metagenomes</taxon>
        <taxon>ecological metagenomes</taxon>
    </lineage>
</organism>
<keyword evidence="1" id="KW-0235">DNA replication</keyword>
<dbReference type="EMBL" id="LAZR01063956">
    <property type="protein sequence ID" value="KKK58487.1"/>
    <property type="molecule type" value="Genomic_DNA"/>
</dbReference>
<evidence type="ECO:0000313" key="3">
    <source>
        <dbReference type="EMBL" id="KKK58487.1"/>
    </source>
</evidence>
<name>A0A0F8WNP5_9ZZZZ</name>
<dbReference type="Pfam" id="PF00476">
    <property type="entry name" value="DNA_pol_A"/>
    <property type="match status" value="1"/>
</dbReference>
<proteinExistence type="predicted"/>
<comment type="caution">
    <text evidence="3">The sequence shown here is derived from an EMBL/GenBank/DDBJ whole genome shotgun (WGS) entry which is preliminary data.</text>
</comment>
<gene>
    <name evidence="3" type="ORF">LCGC14_3043940</name>
</gene>
<evidence type="ECO:0000259" key="2">
    <source>
        <dbReference type="SMART" id="SM00482"/>
    </source>
</evidence>
<dbReference type="Gene3D" id="1.10.150.20">
    <property type="entry name" value="5' to 3' exonuclease, C-terminal subdomain"/>
    <property type="match status" value="1"/>
</dbReference>
<evidence type="ECO:0000256" key="1">
    <source>
        <dbReference type="ARBA" id="ARBA00022705"/>
    </source>
</evidence>
<dbReference type="Gene3D" id="3.30.70.370">
    <property type="match status" value="1"/>
</dbReference>
<feature type="non-terminal residue" evidence="3">
    <location>
        <position position="1"/>
    </location>
</feature>
<protein>
    <recommendedName>
        <fullName evidence="2">DNA-directed DNA polymerase family A palm domain-containing protein</fullName>
    </recommendedName>
</protein>
<reference evidence="3" key="1">
    <citation type="journal article" date="2015" name="Nature">
        <title>Complex archaea that bridge the gap between prokaryotes and eukaryotes.</title>
        <authorList>
            <person name="Spang A."/>
            <person name="Saw J.H."/>
            <person name="Jorgensen S.L."/>
            <person name="Zaremba-Niedzwiedzka K."/>
            <person name="Martijn J."/>
            <person name="Lind A.E."/>
            <person name="van Eijk R."/>
            <person name="Schleper C."/>
            <person name="Guy L."/>
            <person name="Ettema T.J."/>
        </authorList>
    </citation>
    <scope>NUCLEOTIDE SEQUENCE</scope>
</reference>
<dbReference type="PANTHER" id="PTHR10133">
    <property type="entry name" value="DNA POLYMERASE I"/>
    <property type="match status" value="1"/>
</dbReference>
<dbReference type="InterPro" id="IPR043502">
    <property type="entry name" value="DNA/RNA_pol_sf"/>
</dbReference>
<dbReference type="SMART" id="SM00482">
    <property type="entry name" value="POLAc"/>
    <property type="match status" value="1"/>
</dbReference>